<reference evidence="4" key="1">
    <citation type="journal article" date="2019" name="Int. J. Syst. Evol. Microbiol.">
        <title>The Global Catalogue of Microorganisms (GCM) 10K type strain sequencing project: providing services to taxonomists for standard genome sequencing and annotation.</title>
        <authorList>
            <consortium name="The Broad Institute Genomics Platform"/>
            <consortium name="The Broad Institute Genome Sequencing Center for Infectious Disease"/>
            <person name="Wu L."/>
            <person name="Ma J."/>
        </authorList>
    </citation>
    <scope>NUCLEOTIDE SEQUENCE [LARGE SCALE GENOMIC DNA]</scope>
    <source>
        <strain evidence="4">CCUG 62953</strain>
    </source>
</reference>
<feature type="signal peptide" evidence="1">
    <location>
        <begin position="1"/>
        <end position="19"/>
    </location>
</feature>
<dbReference type="HAMAP" id="MF_01411">
    <property type="entry name" value="LPS_assembly_LptD"/>
    <property type="match status" value="1"/>
</dbReference>
<dbReference type="Proteomes" id="UP001597135">
    <property type="component" value="Unassembled WGS sequence"/>
</dbReference>
<sequence precursor="true">MRAFFLSLLLALAALPARAQSPDPALLVADSVRVEGERLIATGAVEALYDGTRLNAETVVYDRATDTLRLTGPIRLTGPDGTVLVADSAALDRDFENGLLRGARLVLDEQLQLAAVEAQRVGGRYTQLSRVAATSCQVCGPNDTPLWQIRADRVIHDEIEKQIYFDHAQFRVLDVPIFYMPRLRMPDPTLERARGVLVPTLRSSTLLGFGIKVPYFIPLGPHRDITLTPYVSRITRTLEYRYRQAFRRGDIEINGAFSQDDISDEGLRGYLFTTGAFDLGRGVALSFDIETTSDDAYLSAYDYSSKDRLDSALSLTRTRPDSYSEAGIIHYQTLRDAESDATQPSIVIDLNHERRVFPARLGGELRFGARLHSHYRYSDSVTDGADADDIIDGRDVTRLAADLSWRDRWTLAGGMRAGLRLHLWADRFETRQDAGAPESASQLTPGAALELRWPFAARGSNGARYLLEPVAQLGWMGGERLAIPNDESSRVEFDEGNLLALTRFPATDRRERGATAALGLRWLREGRSGSTASLILGRVWREEPDPDLSLSSGLSGGASDLLIAAQARRPEGWDFQIRGLLDPRSAQFFKAEARAGWTTRRFDLAGSYLLLPNDPQEDRNGALSEWSVDGLYRVTKAVSTEVYGRYDVTDDRFARAGASLTWQNECVRARFSVSRRFASSTNVEPSTDFGLTVALKGFSTGGSAKESRPTCP</sequence>
<evidence type="ECO:0000313" key="3">
    <source>
        <dbReference type="EMBL" id="MFD1343439.1"/>
    </source>
</evidence>
<gene>
    <name evidence="1" type="primary">lptD</name>
    <name evidence="3" type="ORF">ACFQ4E_13500</name>
</gene>
<organism evidence="3 4">
    <name type="scientific">Litorisediminicola beolgyonensis</name>
    <dbReference type="NCBI Taxonomy" id="1173614"/>
    <lineage>
        <taxon>Bacteria</taxon>
        <taxon>Pseudomonadati</taxon>
        <taxon>Pseudomonadota</taxon>
        <taxon>Alphaproteobacteria</taxon>
        <taxon>Rhodobacterales</taxon>
        <taxon>Paracoccaceae</taxon>
        <taxon>Litorisediminicola</taxon>
    </lineage>
</organism>
<feature type="chain" id="PRO_5044931487" description="LPS-assembly protein LptD" evidence="1">
    <location>
        <begin position="20"/>
        <end position="712"/>
    </location>
</feature>
<keyword evidence="1" id="KW-0472">Membrane</keyword>
<comment type="subunit">
    <text evidence="1">Component of the lipopolysaccharide transport and assembly complex.</text>
</comment>
<evidence type="ECO:0000259" key="2">
    <source>
        <dbReference type="Pfam" id="PF04453"/>
    </source>
</evidence>
<keyword evidence="4" id="KW-1185">Reference proteome</keyword>
<dbReference type="PANTHER" id="PTHR30189:SF1">
    <property type="entry name" value="LPS-ASSEMBLY PROTEIN LPTD"/>
    <property type="match status" value="1"/>
</dbReference>
<comment type="caution">
    <text evidence="3">The sequence shown here is derived from an EMBL/GenBank/DDBJ whole genome shotgun (WGS) entry which is preliminary data.</text>
</comment>
<dbReference type="InterPro" id="IPR050218">
    <property type="entry name" value="LptD"/>
</dbReference>
<dbReference type="RefSeq" id="WP_386804400.1">
    <property type="nucleotide sequence ID" value="NZ_JBHTMU010000025.1"/>
</dbReference>
<evidence type="ECO:0000313" key="4">
    <source>
        <dbReference type="Proteomes" id="UP001597135"/>
    </source>
</evidence>
<proteinExistence type="inferred from homology"/>
<accession>A0ABW3ZJZ3</accession>
<evidence type="ECO:0000256" key="1">
    <source>
        <dbReference type="HAMAP-Rule" id="MF_01411"/>
    </source>
</evidence>
<keyword evidence="1" id="KW-0732">Signal</keyword>
<comment type="subcellular location">
    <subcellularLocation>
        <location evidence="1">Cell outer membrane</location>
    </subcellularLocation>
</comment>
<dbReference type="EMBL" id="JBHTMU010000025">
    <property type="protein sequence ID" value="MFD1343439.1"/>
    <property type="molecule type" value="Genomic_DNA"/>
</dbReference>
<keyword evidence="1" id="KW-0998">Cell outer membrane</keyword>
<comment type="similarity">
    <text evidence="1">Belongs to the LptD family.</text>
</comment>
<comment type="function">
    <text evidence="1">Involved in the assembly of lipopolysaccharide (LPS) at the surface of the outer membrane.</text>
</comment>
<dbReference type="PANTHER" id="PTHR30189">
    <property type="entry name" value="LPS-ASSEMBLY PROTEIN"/>
    <property type="match status" value="1"/>
</dbReference>
<name>A0ABW3ZJZ3_9RHOB</name>
<feature type="domain" description="LptD C-terminal" evidence="2">
    <location>
        <begin position="268"/>
        <end position="621"/>
    </location>
</feature>
<dbReference type="Pfam" id="PF04453">
    <property type="entry name" value="LptD"/>
    <property type="match status" value="1"/>
</dbReference>
<dbReference type="InterPro" id="IPR007543">
    <property type="entry name" value="LptD_C"/>
</dbReference>
<protein>
    <recommendedName>
        <fullName evidence="1">LPS-assembly protein LptD</fullName>
    </recommendedName>
</protein>
<comment type="caution">
    <text evidence="1">Lacks conserved residue(s) required for the propagation of feature annotation.</text>
</comment>
<dbReference type="InterPro" id="IPR020889">
    <property type="entry name" value="LipoPS_assembly_LptD"/>
</dbReference>